<feature type="compositionally biased region" description="Polar residues" evidence="1">
    <location>
        <begin position="709"/>
        <end position="724"/>
    </location>
</feature>
<accession>A0A7D8UMV6</accession>
<reference evidence="2 3" key="1">
    <citation type="submission" date="2018-05" db="EMBL/GenBank/DDBJ databases">
        <title>Whole genome sequencing for identification of molecular markers to develop diagnostic detection tools for the regulated plant pathogen Lachnellula willkommii.</title>
        <authorList>
            <person name="Giroux E."/>
            <person name="Bilodeau G."/>
        </authorList>
    </citation>
    <scope>NUCLEOTIDE SEQUENCE [LARGE SCALE GENOMIC DNA]</scope>
    <source>
        <strain evidence="2 3">CBS 625.97</strain>
    </source>
</reference>
<dbReference type="PANTHER" id="PTHR45725:SF18">
    <property type="entry name" value="ORC1-LIKE AAA ATPASE DOMAIN-CONTAINING PROTEIN"/>
    <property type="match status" value="1"/>
</dbReference>
<feature type="region of interest" description="Disordered" evidence="1">
    <location>
        <begin position="174"/>
        <end position="218"/>
    </location>
</feature>
<dbReference type="PANTHER" id="PTHR45725">
    <property type="entry name" value="FORMIN HOMOLOGY 2 FAMILY MEMBER"/>
    <property type="match status" value="1"/>
</dbReference>
<dbReference type="InterPro" id="IPR051425">
    <property type="entry name" value="Formin_Homology"/>
</dbReference>
<dbReference type="EMBL" id="QGMG01000994">
    <property type="protein sequence ID" value="TVY50820.1"/>
    <property type="molecule type" value="Genomic_DNA"/>
</dbReference>
<feature type="compositionally biased region" description="Polar residues" evidence="1">
    <location>
        <begin position="929"/>
        <end position="940"/>
    </location>
</feature>
<dbReference type="Proteomes" id="UP000481288">
    <property type="component" value="Unassembled WGS sequence"/>
</dbReference>
<feature type="region of interest" description="Disordered" evidence="1">
    <location>
        <begin position="372"/>
        <end position="391"/>
    </location>
</feature>
<feature type="region of interest" description="Disordered" evidence="1">
    <location>
        <begin position="1"/>
        <end position="22"/>
    </location>
</feature>
<feature type="compositionally biased region" description="Polar residues" evidence="1">
    <location>
        <begin position="1"/>
        <end position="17"/>
    </location>
</feature>
<feature type="region of interest" description="Disordered" evidence="1">
    <location>
        <begin position="658"/>
        <end position="741"/>
    </location>
</feature>
<keyword evidence="3" id="KW-1185">Reference proteome</keyword>
<feature type="region of interest" description="Disordered" evidence="1">
    <location>
        <begin position="764"/>
        <end position="805"/>
    </location>
</feature>
<evidence type="ECO:0000256" key="1">
    <source>
        <dbReference type="SAM" id="MobiDB-lite"/>
    </source>
</evidence>
<name>A0A7D8UMV6_9HELO</name>
<organism evidence="2 3">
    <name type="scientific">Lachnellula cervina</name>
    <dbReference type="NCBI Taxonomy" id="1316786"/>
    <lineage>
        <taxon>Eukaryota</taxon>
        <taxon>Fungi</taxon>
        <taxon>Dikarya</taxon>
        <taxon>Ascomycota</taxon>
        <taxon>Pezizomycotina</taxon>
        <taxon>Leotiomycetes</taxon>
        <taxon>Helotiales</taxon>
        <taxon>Lachnaceae</taxon>
        <taxon>Lachnellula</taxon>
    </lineage>
</organism>
<feature type="region of interest" description="Disordered" evidence="1">
    <location>
        <begin position="247"/>
        <end position="283"/>
    </location>
</feature>
<feature type="region of interest" description="Disordered" evidence="1">
    <location>
        <begin position="576"/>
        <end position="623"/>
    </location>
</feature>
<feature type="compositionally biased region" description="Acidic residues" evidence="1">
    <location>
        <begin position="680"/>
        <end position="696"/>
    </location>
</feature>
<dbReference type="OrthoDB" id="275715at2759"/>
<evidence type="ECO:0000313" key="2">
    <source>
        <dbReference type="EMBL" id="TVY50820.1"/>
    </source>
</evidence>
<feature type="region of interest" description="Disordered" evidence="1">
    <location>
        <begin position="900"/>
        <end position="1008"/>
    </location>
</feature>
<feature type="compositionally biased region" description="Basic residues" evidence="1">
    <location>
        <begin position="590"/>
        <end position="612"/>
    </location>
</feature>
<feature type="compositionally biased region" description="Low complexity" evidence="1">
    <location>
        <begin position="613"/>
        <end position="623"/>
    </location>
</feature>
<sequence length="1028" mass="110333">MENRFTFNSQKGSSSLNPRPRIPLRINSLNTATSSHHPNSAFSFLTPYIFNAPALQSSPPAPPQFHAFPQSSPPFTAGYSPSANLPYSLHTTYTNPRRNLAPANNPNVPLLSSSLASAAPCTPVNSIYEDLLDCDGETDIELGFGGSSSTATYTFDPLGSSRVNNCALLGASNPSPVTPTNSSASEVESPPVPALPSRRQFLPDVNSSKADSNWGPSPVRVEPYFHSSDSKSSSSFLEQFLHTKKETSPVSSPLKAYPRTKRKLGAVEKKSSPTVTRPPTRHRNRKYLSRTRNSVTSADKSKNLVTYTALVVNLPIPGKKLGALEATGDIKGLYIPAFPGDNSPRYISVAELGQSFSYFGKTRLLRPTRLGRLPHSDRMAPSYRNQSRRQNRPVEHDIFEGLPVRQWRKEYITIAPPPSTETSAAQNDIWAVELPHGMPKDSHLLPQHSQDLLRAARSGKIYRKRTAPTDEEEIDPETILGEKPEKKEDETKVQGYTVKTWKQIPRHMEAPDIEYLAKRRKNIKTFTAKQTVAPTLTKAKVKRTDATGAEYLQDVVVAHGQAIDGEIVSQTTILDPNAAPLDPYAAPTPSRKKAPINRKRPKGPGRGRKKKQAPTSVPVAAPPAEGIANAEGVVPVGLEVRLFSDEFESTNIIKGVKAELNSAPPPNEDVEMGDGSNAASDDEDDEGEEGDDDEASESAQGSPAKRQRTSSPAQSSLSMNQIPDLNSLPIPPVSPFAAKLEKENPEIKAGSPLKNVALATSTLASPIPSPTVNAPPPFLDPVPAPAPEAGVEIPPVDPTTPERGMQEAVAETALKELPPPPPEATIIEEVAAAETRQEEEKEEEMLLDAMDNVNNALMGGQVPSATTQPEPIATTDTQALVGVPVAAAEPEVSIPAVSAKLDAPKEPEPEPMVAVETEVKEPSEPGQVTPGSAETQQATSEVPVASPVEVQSKVVPAPEPEPEPAPVTAPETVEDDDDFPDLLGGLYKSLNDPAPPPASIPAVEPVVGQKDAAVVKENVDADVKKKDE</sequence>
<gene>
    <name evidence="2" type="ORF">LCER1_G006921</name>
</gene>
<feature type="compositionally biased region" description="Pro residues" evidence="1">
    <location>
        <begin position="767"/>
        <end position="786"/>
    </location>
</feature>
<proteinExistence type="predicted"/>
<feature type="compositionally biased region" description="Polar residues" evidence="1">
    <location>
        <begin position="205"/>
        <end position="215"/>
    </location>
</feature>
<protein>
    <submittedName>
        <fullName evidence="2">Uncharacterized protein</fullName>
    </submittedName>
</protein>
<feature type="compositionally biased region" description="Low complexity" evidence="1">
    <location>
        <begin position="174"/>
        <end position="189"/>
    </location>
</feature>
<comment type="caution">
    <text evidence="2">The sequence shown here is derived from an EMBL/GenBank/DDBJ whole genome shotgun (WGS) entry which is preliminary data.</text>
</comment>
<feature type="compositionally biased region" description="Pro residues" evidence="1">
    <location>
        <begin position="957"/>
        <end position="967"/>
    </location>
</feature>
<dbReference type="AlphaFoldDB" id="A0A7D8UMV6"/>
<evidence type="ECO:0000313" key="3">
    <source>
        <dbReference type="Proteomes" id="UP000481288"/>
    </source>
</evidence>